<evidence type="ECO:0000313" key="5">
    <source>
        <dbReference type="EMBL" id="CAE0831394.1"/>
    </source>
</evidence>
<dbReference type="InterPro" id="IPR004331">
    <property type="entry name" value="SPX_dom"/>
</dbReference>
<dbReference type="PANTHER" id="PTHR31579:SF1">
    <property type="entry name" value="OS03G0796600 PROTEIN"/>
    <property type="match status" value="1"/>
</dbReference>
<evidence type="ECO:0000256" key="1">
    <source>
        <dbReference type="ARBA" id="ARBA00022723"/>
    </source>
</evidence>
<dbReference type="InterPro" id="IPR006502">
    <property type="entry name" value="PDDEXK-like"/>
</dbReference>
<organism evidence="5">
    <name type="scientific">Eutreptiella gymnastica</name>
    <dbReference type="NCBI Taxonomy" id="73025"/>
    <lineage>
        <taxon>Eukaryota</taxon>
        <taxon>Discoba</taxon>
        <taxon>Euglenozoa</taxon>
        <taxon>Euglenida</taxon>
        <taxon>Spirocuta</taxon>
        <taxon>Euglenophyceae</taxon>
        <taxon>Eutreptiales</taxon>
        <taxon>Eutreptiaceae</taxon>
        <taxon>Eutreptiella</taxon>
    </lineage>
</organism>
<evidence type="ECO:0000256" key="2">
    <source>
        <dbReference type="ARBA" id="ARBA00022771"/>
    </source>
</evidence>
<dbReference type="PANTHER" id="PTHR31579">
    <property type="entry name" value="OS03G0796600 PROTEIN"/>
    <property type="match status" value="1"/>
</dbReference>
<proteinExistence type="predicted"/>
<accession>A0A7S4GBD4</accession>
<feature type="domain" description="SPX" evidence="4">
    <location>
        <begin position="1"/>
        <end position="120"/>
    </location>
</feature>
<sequence length="671" mass="75060">MKFGKNLLASAYEPWLQYYINYKELKDTIKEGCTSDEFVKRIAKELHKADNFLVGLWNQLVEPLHKLEEDGVLVESAFAHMCSELGRVREFMLLNYLATLKITKKHDKRNKNDPAKFRVMDLLQSCTMADARKLGNLLMIVEQLATNFLSSILSGTQQLQICPRCGNGPVKVTKLGCNHTHCFYCLQDSILRLGTAPHTPTNDILGSVVDELTKAVRDSGASQMILLRCGHALCHVCMDGSQLLCKMCDMNLSLQADSSVEDQSVTSVTKVAEGSQRGHNTIEVLKSAKQDMEWLQEEMEKSKYLEWLEGITDVVEESTASRRESATSAFWKALAARHDKVVFEEQQGRGQQVRHVKQRKDPMNQHLVHLGHLVDEVTSTFTCAKATQIALLYILNISTWHVQMCIPQSRSPFASSPFLLVTPPSKNVLYIVDLNFNEKFQAARQSRRLKGLLKSLPKAFVGTHSNLAKCLSWCSSIVQESFLMLGITIPPWRTGKHLQEIYTSYKIEVMESCLRQLDKALHTAAHKTVNTGVHLDTTALHGEAAGEAPRLSEVAKDMLHFLQAGAKAEKSAEANAAARDCRDHGALQHFIEPSFLKSFVEHLQTQDHSNGRCLGTTCSNNMQHEGGSEFEKHNITAPEENTVVTPSSLTQMMKCNWPPGQRPAYNAVVGQ</sequence>
<keyword evidence="2" id="KW-0863">Zinc-finger</keyword>
<dbReference type="SMART" id="SM00184">
    <property type="entry name" value="RING"/>
    <property type="match status" value="1"/>
</dbReference>
<dbReference type="EMBL" id="HBJA01123930">
    <property type="protein sequence ID" value="CAE0831394.1"/>
    <property type="molecule type" value="Transcribed_RNA"/>
</dbReference>
<dbReference type="PROSITE" id="PS00518">
    <property type="entry name" value="ZF_RING_1"/>
    <property type="match status" value="1"/>
</dbReference>
<protein>
    <recommendedName>
        <fullName evidence="4">SPX domain-containing protein</fullName>
    </recommendedName>
</protein>
<dbReference type="CDD" id="cd14447">
    <property type="entry name" value="SPX"/>
    <property type="match status" value="1"/>
</dbReference>
<gene>
    <name evidence="5" type="ORF">EGYM00163_LOCUS42676</name>
</gene>
<reference evidence="5" key="1">
    <citation type="submission" date="2021-01" db="EMBL/GenBank/DDBJ databases">
        <authorList>
            <person name="Corre E."/>
            <person name="Pelletier E."/>
            <person name="Niang G."/>
            <person name="Scheremetjew M."/>
            <person name="Finn R."/>
            <person name="Kale V."/>
            <person name="Holt S."/>
            <person name="Cochrane G."/>
            <person name="Meng A."/>
            <person name="Brown T."/>
            <person name="Cohen L."/>
        </authorList>
    </citation>
    <scope>NUCLEOTIDE SEQUENCE</scope>
    <source>
        <strain evidence="5">CCMP1594</strain>
    </source>
</reference>
<dbReference type="AlphaFoldDB" id="A0A7S4GBD4"/>
<evidence type="ECO:0000256" key="3">
    <source>
        <dbReference type="ARBA" id="ARBA00022833"/>
    </source>
</evidence>
<dbReference type="InterPro" id="IPR017907">
    <property type="entry name" value="Znf_RING_CS"/>
</dbReference>
<dbReference type="InterPro" id="IPR001841">
    <property type="entry name" value="Znf_RING"/>
</dbReference>
<name>A0A7S4GBD4_9EUGL</name>
<dbReference type="PROSITE" id="PS51382">
    <property type="entry name" value="SPX"/>
    <property type="match status" value="1"/>
</dbReference>
<dbReference type="Pfam" id="PF04720">
    <property type="entry name" value="PDDEXK_6"/>
    <property type="match status" value="1"/>
</dbReference>
<keyword evidence="3" id="KW-0862">Zinc</keyword>
<evidence type="ECO:0000259" key="4">
    <source>
        <dbReference type="PROSITE" id="PS51382"/>
    </source>
</evidence>
<dbReference type="GO" id="GO:0008270">
    <property type="term" value="F:zinc ion binding"/>
    <property type="evidence" value="ECO:0007669"/>
    <property type="project" value="UniProtKB-KW"/>
</dbReference>
<keyword evidence="1" id="KW-0479">Metal-binding</keyword>